<comment type="caution">
    <text evidence="3">The sequence shown here is derived from an EMBL/GenBank/DDBJ whole genome shotgun (WGS) entry which is preliminary data.</text>
</comment>
<dbReference type="Proteomes" id="UP000030416">
    <property type="component" value="Unassembled WGS sequence"/>
</dbReference>
<name>A0A0A3ISD0_9BACL</name>
<feature type="chain" id="PRO_5002002108" description="SLH domain-containing protein" evidence="1">
    <location>
        <begin position="25"/>
        <end position="735"/>
    </location>
</feature>
<dbReference type="Pfam" id="PF16244">
    <property type="entry name" value="DUF4901"/>
    <property type="match status" value="1"/>
</dbReference>
<dbReference type="STRING" id="1384049.CD29_13890"/>
<dbReference type="RefSeq" id="WP_328286491.1">
    <property type="nucleotide sequence ID" value="NZ_AVDA01000016.1"/>
</dbReference>
<sequence>MRKFAILVTSTALTLGITSSIGHAQSPIETQNDRIAIEVHTNEANVSKSELIKKLKSVFPNQFDFLKESDFTLSNAHHYPEDERIRYDLSFQKLLNGKDVYGSVTFVGDTLDIESFYYSPVTTADSLFPPKVSKEEAQKIASDFLSKLPNGNNYELNPLYTNFYYYSNQLLTEPIRYEFSFVLKENNIPIADQQVYVSVLGNGDVTQFYRYVQNPKNVTFDDAKLVKSNQEILNKVKNNLSVNLKYQINYDYRTGEESLALVYQPSINFGINALTSEWQTANGFTKDTPNVGKVKLLTAKPLTPKYNGVTVDQAKKIAQELLKIDVDKVKLNISSVHEYENEQGQPFLSIGYSYDWDYGGFGSSIEMNKLTGEITSYHDLKEEVLRQLGEPKKNGEITKNEAQTKAIEHLKQWVPSYLHNYANPIGEPYLEQGRGIYHFTFPRVVDGILVEGSQISVSVYNDGSLSSLYVHHREFENWPSTKNIITSENAKKKFLDALSLKLQYTKLPDPKATHYHLVYSPIYNNNAYSYLDAVTGNWNSQNGEINLPQVTHPTAEEELNYLIQNRILEVKDAKTFNADQTIKNGEALRVLVKSLSYFYEYDIAESEILTQTYENIDKKHPLYSVVEQAVRIGILDPKESFNPDQLLTKEQLAVWYVRALGLDLAAKNYEIYKLDLIDTNKIQPKYVGYVALANSLQLLELESNNQFIPQLEVSYANLATSIFPLAHLIHENRRY</sequence>
<evidence type="ECO:0000256" key="1">
    <source>
        <dbReference type="SAM" id="SignalP"/>
    </source>
</evidence>
<organism evidence="3 4">
    <name type="scientific">Ureibacillus manganicus DSM 26584</name>
    <dbReference type="NCBI Taxonomy" id="1384049"/>
    <lineage>
        <taxon>Bacteria</taxon>
        <taxon>Bacillati</taxon>
        <taxon>Bacillota</taxon>
        <taxon>Bacilli</taxon>
        <taxon>Bacillales</taxon>
        <taxon>Caryophanaceae</taxon>
        <taxon>Ureibacillus</taxon>
    </lineage>
</organism>
<proteinExistence type="predicted"/>
<evidence type="ECO:0000259" key="2">
    <source>
        <dbReference type="PROSITE" id="PS51272"/>
    </source>
</evidence>
<accession>A0A0A3ISD0</accession>
<keyword evidence="1" id="KW-0732">Signal</keyword>
<reference evidence="3 4" key="1">
    <citation type="submission" date="2014-02" db="EMBL/GenBank/DDBJ databases">
        <title>Draft genome sequence of Lysinibacillus manganicus DSM 26584T.</title>
        <authorList>
            <person name="Zhang F."/>
            <person name="Wang G."/>
            <person name="Zhang L."/>
        </authorList>
    </citation>
    <scope>NUCLEOTIDE SEQUENCE [LARGE SCALE GENOMIC DNA]</scope>
    <source>
        <strain evidence="3 4">DSM 26584</strain>
    </source>
</reference>
<feature type="signal peptide" evidence="1">
    <location>
        <begin position="1"/>
        <end position="24"/>
    </location>
</feature>
<dbReference type="InterPro" id="IPR032599">
    <property type="entry name" value="YcdB/YcdC_rep_domain"/>
</dbReference>
<dbReference type="eggNOG" id="ENOG502ZA5A">
    <property type="taxonomic scope" value="Bacteria"/>
</dbReference>
<dbReference type="EMBL" id="JPVN01000016">
    <property type="protein sequence ID" value="KGR77737.1"/>
    <property type="molecule type" value="Genomic_DNA"/>
</dbReference>
<dbReference type="AlphaFoldDB" id="A0A0A3ISD0"/>
<dbReference type="PROSITE" id="PS51272">
    <property type="entry name" value="SLH"/>
    <property type="match status" value="1"/>
</dbReference>
<keyword evidence="4" id="KW-1185">Reference proteome</keyword>
<protein>
    <recommendedName>
        <fullName evidence="2">SLH domain-containing protein</fullName>
    </recommendedName>
</protein>
<dbReference type="InterPro" id="IPR001119">
    <property type="entry name" value="SLH_dom"/>
</dbReference>
<feature type="domain" description="SLH" evidence="2">
    <location>
        <begin position="609"/>
        <end position="670"/>
    </location>
</feature>
<evidence type="ECO:0000313" key="4">
    <source>
        <dbReference type="Proteomes" id="UP000030416"/>
    </source>
</evidence>
<evidence type="ECO:0000313" key="3">
    <source>
        <dbReference type="EMBL" id="KGR77737.1"/>
    </source>
</evidence>
<gene>
    <name evidence="3" type="ORF">CD29_13890</name>
</gene>